<dbReference type="GO" id="GO:0045944">
    <property type="term" value="P:positive regulation of transcription by RNA polymerase II"/>
    <property type="evidence" value="ECO:0007669"/>
    <property type="project" value="UniProtKB-ARBA"/>
</dbReference>
<dbReference type="PROSITE" id="PS50157">
    <property type="entry name" value="ZINC_FINGER_C2H2_2"/>
    <property type="match status" value="1"/>
</dbReference>
<evidence type="ECO:0000256" key="5">
    <source>
        <dbReference type="PROSITE-ProRule" id="PRU00042"/>
    </source>
</evidence>
<dbReference type="SMART" id="SM00355">
    <property type="entry name" value="ZnF_C2H2"/>
    <property type="match status" value="3"/>
</dbReference>
<dbReference type="PROSITE" id="PS00028">
    <property type="entry name" value="ZINC_FINGER_C2H2_1"/>
    <property type="match status" value="1"/>
</dbReference>
<dbReference type="InterPro" id="IPR036236">
    <property type="entry name" value="Znf_C2H2_sf"/>
</dbReference>
<dbReference type="Proteomes" id="UP000194236">
    <property type="component" value="Unassembled WGS sequence"/>
</dbReference>
<keyword evidence="9" id="KW-1185">Reference proteome</keyword>
<dbReference type="AlphaFoldDB" id="A0A1Y3BHJ5"/>
<evidence type="ECO:0000256" key="2">
    <source>
        <dbReference type="ARBA" id="ARBA00022737"/>
    </source>
</evidence>
<accession>A0A1Y3BHJ5</accession>
<dbReference type="InterPro" id="IPR013087">
    <property type="entry name" value="Znf_C2H2_type"/>
</dbReference>
<sequence>MALSEIFEKENPEKFVKEIDGKNDLILDVKTKEIICYECTVGNQCGFLSRDRTRMVLHIGKHYQQDAEAEEAMEEAMENDDDDDDDEDDDVNDRRMSLNTSGDSLRRNHNRNNVIRRKNLIDISIIPVNSADPITTTTSNSTSASSNSDSSITLLPLTGSKNQEQQASKLSSTSKYVNNLQQQQQQRLTINQSSSQISSNRLTQQPTATILIPIATTSAINNRTITSTINTTQSPSINHANQKPIKCEWENCAFMCDQNYKLRTHIRQVHEKVRPYLCDWPGCFGAYKTRSNLASHRMTYDGT</sequence>
<evidence type="ECO:0000259" key="7">
    <source>
        <dbReference type="PROSITE" id="PS50157"/>
    </source>
</evidence>
<evidence type="ECO:0000256" key="3">
    <source>
        <dbReference type="ARBA" id="ARBA00022771"/>
    </source>
</evidence>
<dbReference type="PANTHER" id="PTHR19818:SF139">
    <property type="entry name" value="PAIR-RULE PROTEIN ODD-PAIRED"/>
    <property type="match status" value="1"/>
</dbReference>
<keyword evidence="1" id="KW-0479">Metal-binding</keyword>
<evidence type="ECO:0000256" key="1">
    <source>
        <dbReference type="ARBA" id="ARBA00022723"/>
    </source>
</evidence>
<keyword evidence="2" id="KW-0677">Repeat</keyword>
<reference evidence="8 9" key="1">
    <citation type="submission" date="2017-03" db="EMBL/GenBank/DDBJ databases">
        <title>Genome Survey of Euroglyphus maynei.</title>
        <authorList>
            <person name="Arlian L.G."/>
            <person name="Morgan M.S."/>
            <person name="Rider S.D."/>
        </authorList>
    </citation>
    <scope>NUCLEOTIDE SEQUENCE [LARGE SCALE GENOMIC DNA]</scope>
    <source>
        <strain evidence="8">Arlian Lab</strain>
        <tissue evidence="8">Whole body</tissue>
    </source>
</reference>
<evidence type="ECO:0000256" key="6">
    <source>
        <dbReference type="SAM" id="MobiDB-lite"/>
    </source>
</evidence>
<feature type="compositionally biased region" description="Acidic residues" evidence="6">
    <location>
        <begin position="70"/>
        <end position="91"/>
    </location>
</feature>
<proteinExistence type="predicted"/>
<dbReference type="Gene3D" id="3.30.160.60">
    <property type="entry name" value="Classic Zinc Finger"/>
    <property type="match status" value="1"/>
</dbReference>
<dbReference type="GO" id="GO:0000981">
    <property type="term" value="F:DNA-binding transcription factor activity, RNA polymerase II-specific"/>
    <property type="evidence" value="ECO:0007669"/>
    <property type="project" value="TreeGrafter"/>
</dbReference>
<dbReference type="GO" id="GO:0000978">
    <property type="term" value="F:RNA polymerase II cis-regulatory region sequence-specific DNA binding"/>
    <property type="evidence" value="ECO:0007669"/>
    <property type="project" value="TreeGrafter"/>
</dbReference>
<evidence type="ECO:0000256" key="4">
    <source>
        <dbReference type="ARBA" id="ARBA00022833"/>
    </source>
</evidence>
<dbReference type="SUPFAM" id="SSF57667">
    <property type="entry name" value="beta-beta-alpha zinc fingers"/>
    <property type="match status" value="1"/>
</dbReference>
<evidence type="ECO:0000313" key="9">
    <source>
        <dbReference type="Proteomes" id="UP000194236"/>
    </source>
</evidence>
<keyword evidence="3 5" id="KW-0863">Zinc-finger</keyword>
<organism evidence="8 9">
    <name type="scientific">Euroglyphus maynei</name>
    <name type="common">Mayne's house dust mite</name>
    <dbReference type="NCBI Taxonomy" id="6958"/>
    <lineage>
        <taxon>Eukaryota</taxon>
        <taxon>Metazoa</taxon>
        <taxon>Ecdysozoa</taxon>
        <taxon>Arthropoda</taxon>
        <taxon>Chelicerata</taxon>
        <taxon>Arachnida</taxon>
        <taxon>Acari</taxon>
        <taxon>Acariformes</taxon>
        <taxon>Sarcoptiformes</taxon>
        <taxon>Astigmata</taxon>
        <taxon>Psoroptidia</taxon>
        <taxon>Analgoidea</taxon>
        <taxon>Pyroglyphidae</taxon>
        <taxon>Pyroglyphinae</taxon>
        <taxon>Euroglyphus</taxon>
    </lineage>
</organism>
<feature type="domain" description="C2H2-type" evidence="7">
    <location>
        <begin position="245"/>
        <end position="275"/>
    </location>
</feature>
<name>A0A1Y3BHJ5_EURMA</name>
<dbReference type="OrthoDB" id="6077919at2759"/>
<dbReference type="InterPro" id="IPR050329">
    <property type="entry name" value="GLI_C2H2-zinc-finger"/>
</dbReference>
<protein>
    <recommendedName>
        <fullName evidence="7">C2H2-type domain-containing protein</fullName>
    </recommendedName>
</protein>
<gene>
    <name evidence="8" type="ORF">BLA29_003130</name>
</gene>
<keyword evidence="4" id="KW-0862">Zinc</keyword>
<dbReference type="GO" id="GO:0008270">
    <property type="term" value="F:zinc ion binding"/>
    <property type="evidence" value="ECO:0007669"/>
    <property type="project" value="UniProtKB-KW"/>
</dbReference>
<feature type="region of interest" description="Disordered" evidence="6">
    <location>
        <begin position="131"/>
        <end position="155"/>
    </location>
</feature>
<dbReference type="GO" id="GO:0005634">
    <property type="term" value="C:nucleus"/>
    <property type="evidence" value="ECO:0007669"/>
    <property type="project" value="UniProtKB-ARBA"/>
</dbReference>
<feature type="region of interest" description="Disordered" evidence="6">
    <location>
        <begin position="70"/>
        <end position="110"/>
    </location>
</feature>
<evidence type="ECO:0000313" key="8">
    <source>
        <dbReference type="EMBL" id="OTF80332.1"/>
    </source>
</evidence>
<dbReference type="PANTHER" id="PTHR19818">
    <property type="entry name" value="ZINC FINGER PROTEIN ZIC AND GLI"/>
    <property type="match status" value="1"/>
</dbReference>
<dbReference type="EMBL" id="MUJZ01018741">
    <property type="protein sequence ID" value="OTF80332.1"/>
    <property type="molecule type" value="Genomic_DNA"/>
</dbReference>
<comment type="caution">
    <text evidence="8">The sequence shown here is derived from an EMBL/GenBank/DDBJ whole genome shotgun (WGS) entry which is preliminary data.</text>
</comment>